<dbReference type="PANTHER" id="PTHR45706">
    <property type="entry name" value="TYROSINE-PROTEIN PHOSPHATASE"/>
    <property type="match status" value="1"/>
</dbReference>
<evidence type="ECO:0000313" key="4">
    <source>
        <dbReference type="Proteomes" id="UP000030746"/>
    </source>
</evidence>
<accession>V4AU82</accession>
<feature type="non-terminal residue" evidence="3">
    <location>
        <position position="1"/>
    </location>
</feature>
<dbReference type="KEGG" id="lgi:LOTGIDRAFT_142853"/>
<dbReference type="PROSITE" id="PS50055">
    <property type="entry name" value="TYR_PHOSPHATASE_PTP"/>
    <property type="match status" value="1"/>
</dbReference>
<feature type="domain" description="Tyrosine specific protein phosphatases" evidence="2">
    <location>
        <begin position="170"/>
        <end position="244"/>
    </location>
</feature>
<dbReference type="AlphaFoldDB" id="V4AU82"/>
<evidence type="ECO:0000313" key="3">
    <source>
        <dbReference type="EMBL" id="ESO98505.1"/>
    </source>
</evidence>
<dbReference type="PANTHER" id="PTHR45706:SF4">
    <property type="entry name" value="TYROSINE-PROTEIN PHOSPHATASE"/>
    <property type="match status" value="1"/>
</dbReference>
<dbReference type="GO" id="GO:0009898">
    <property type="term" value="C:cytoplasmic side of plasma membrane"/>
    <property type="evidence" value="ECO:0007669"/>
    <property type="project" value="TreeGrafter"/>
</dbReference>
<dbReference type="InterPro" id="IPR000242">
    <property type="entry name" value="PTP_cat"/>
</dbReference>
<dbReference type="SUPFAM" id="SSF52799">
    <property type="entry name" value="(Phosphotyrosine protein) phosphatases II"/>
    <property type="match status" value="1"/>
</dbReference>
<evidence type="ECO:0000259" key="2">
    <source>
        <dbReference type="PROSITE" id="PS50056"/>
    </source>
</evidence>
<dbReference type="PROSITE" id="PS00383">
    <property type="entry name" value="TYR_PHOSPHATASE_1"/>
    <property type="match status" value="1"/>
</dbReference>
<dbReference type="Gene3D" id="3.90.190.10">
    <property type="entry name" value="Protein tyrosine phosphatase superfamily"/>
    <property type="match status" value="1"/>
</dbReference>
<keyword evidence="4" id="KW-1185">Reference proteome</keyword>
<dbReference type="SMART" id="SM00404">
    <property type="entry name" value="PTPc_motif"/>
    <property type="match status" value="1"/>
</dbReference>
<gene>
    <name evidence="3" type="ORF">LOTGIDRAFT_142853</name>
</gene>
<dbReference type="HOGENOM" id="CLU_001645_9_1_1"/>
<dbReference type="STRING" id="225164.V4AU82"/>
<organism evidence="3 4">
    <name type="scientific">Lottia gigantea</name>
    <name type="common">Giant owl limpet</name>
    <dbReference type="NCBI Taxonomy" id="225164"/>
    <lineage>
        <taxon>Eukaryota</taxon>
        <taxon>Metazoa</taxon>
        <taxon>Spiralia</taxon>
        <taxon>Lophotrochozoa</taxon>
        <taxon>Mollusca</taxon>
        <taxon>Gastropoda</taxon>
        <taxon>Patellogastropoda</taxon>
        <taxon>Lottioidea</taxon>
        <taxon>Lottiidae</taxon>
        <taxon>Lottia</taxon>
    </lineage>
</organism>
<dbReference type="PROSITE" id="PS50056">
    <property type="entry name" value="TYR_PHOSPHATASE_2"/>
    <property type="match status" value="1"/>
</dbReference>
<protein>
    <recommendedName>
        <fullName evidence="5">Protein-tyrosine-phosphatase</fullName>
    </recommendedName>
</protein>
<dbReference type="OMA" id="IIKCHRY"/>
<name>V4AU82_LOTGI</name>
<evidence type="ECO:0000259" key="1">
    <source>
        <dbReference type="PROSITE" id="PS50055"/>
    </source>
</evidence>
<dbReference type="InterPro" id="IPR000387">
    <property type="entry name" value="Tyr_Pase_dom"/>
</dbReference>
<dbReference type="GO" id="GO:0004725">
    <property type="term" value="F:protein tyrosine phosphatase activity"/>
    <property type="evidence" value="ECO:0007669"/>
    <property type="project" value="InterPro"/>
</dbReference>
<evidence type="ECO:0008006" key="5">
    <source>
        <dbReference type="Google" id="ProtNLM"/>
    </source>
</evidence>
<dbReference type="GeneID" id="20234623"/>
<feature type="domain" description="Tyrosine-protein phosphatase" evidence="1">
    <location>
        <begin position="1"/>
        <end position="253"/>
    </location>
</feature>
<dbReference type="CDD" id="cd14541">
    <property type="entry name" value="PTPc-N3_4"/>
    <property type="match status" value="1"/>
</dbReference>
<sequence length="260" mass="30128">QLYRKKPNMSMNSARLECNIAKNRYRDISPYDQTRVILKASVSGDYVNANFVNMEIPGSGIVNRYIAAQGPLQNTCTDFWQMVWEQHCTLVVMLTTKVERGRVKCHQYWPELYETQDFGALQITCVKEEDTTSFAFREFNLTHVETNEERHIRHMQYISWPDHGVPDDPGDFLQFVVRVRQSRAGMVEPTVVHCSAGIGRTGVLITMETAMCLIEANQPCFPLQIVKNMRDQRAMLIQTSSQYKFVCEAILRVYHGKWIY</sequence>
<dbReference type="Pfam" id="PF00102">
    <property type="entry name" value="Y_phosphatase"/>
    <property type="match status" value="1"/>
</dbReference>
<dbReference type="InterPro" id="IPR016130">
    <property type="entry name" value="Tyr_Pase_AS"/>
</dbReference>
<dbReference type="PRINTS" id="PR00700">
    <property type="entry name" value="PRTYPHPHTASE"/>
</dbReference>
<dbReference type="Proteomes" id="UP000030746">
    <property type="component" value="Unassembled WGS sequence"/>
</dbReference>
<dbReference type="InterPro" id="IPR029021">
    <property type="entry name" value="Prot-tyrosine_phosphatase-like"/>
</dbReference>
<proteinExistence type="predicted"/>
<dbReference type="EMBL" id="KB201248">
    <property type="protein sequence ID" value="ESO98505.1"/>
    <property type="molecule type" value="Genomic_DNA"/>
</dbReference>
<dbReference type="CTD" id="20234623"/>
<dbReference type="OrthoDB" id="5854685at2759"/>
<dbReference type="InterPro" id="IPR003595">
    <property type="entry name" value="Tyr_Pase_cat"/>
</dbReference>
<reference evidence="3 4" key="1">
    <citation type="journal article" date="2013" name="Nature">
        <title>Insights into bilaterian evolution from three spiralian genomes.</title>
        <authorList>
            <person name="Simakov O."/>
            <person name="Marletaz F."/>
            <person name="Cho S.J."/>
            <person name="Edsinger-Gonzales E."/>
            <person name="Havlak P."/>
            <person name="Hellsten U."/>
            <person name="Kuo D.H."/>
            <person name="Larsson T."/>
            <person name="Lv J."/>
            <person name="Arendt D."/>
            <person name="Savage R."/>
            <person name="Osoegawa K."/>
            <person name="de Jong P."/>
            <person name="Grimwood J."/>
            <person name="Chapman J.A."/>
            <person name="Shapiro H."/>
            <person name="Aerts A."/>
            <person name="Otillar R.P."/>
            <person name="Terry A.Y."/>
            <person name="Boore J.L."/>
            <person name="Grigoriev I.V."/>
            <person name="Lindberg D.R."/>
            <person name="Seaver E.C."/>
            <person name="Weisblat D.A."/>
            <person name="Putnam N.H."/>
            <person name="Rokhsar D.S."/>
        </authorList>
    </citation>
    <scope>NUCLEOTIDE SEQUENCE [LARGE SCALE GENOMIC DNA]</scope>
</reference>
<dbReference type="SMART" id="SM00194">
    <property type="entry name" value="PTPc"/>
    <property type="match status" value="1"/>
</dbReference>
<dbReference type="RefSeq" id="XP_009050811.1">
    <property type="nucleotide sequence ID" value="XM_009052563.1"/>
</dbReference>
<dbReference type="GO" id="GO:0005737">
    <property type="term" value="C:cytoplasm"/>
    <property type="evidence" value="ECO:0007669"/>
    <property type="project" value="TreeGrafter"/>
</dbReference>